<proteinExistence type="predicted"/>
<name>Q025Q1_SOLUE</name>
<gene>
    <name evidence="2" type="ordered locus">Acid_2279</name>
</gene>
<feature type="signal peptide" evidence="1">
    <location>
        <begin position="1"/>
        <end position="33"/>
    </location>
</feature>
<dbReference type="HOGENOM" id="CLU_1219062_0_0_0"/>
<keyword evidence="1" id="KW-0732">Signal</keyword>
<accession>Q025Q1</accession>
<dbReference type="EMBL" id="CP000473">
    <property type="protein sequence ID" value="ABJ83268.1"/>
    <property type="molecule type" value="Genomic_DNA"/>
</dbReference>
<dbReference type="AlphaFoldDB" id="Q025Q1"/>
<sequence precursor="true">MKFQLRRGKVSRPSTIGVLMLTLLSSGSTSISAQGSEPSKSPTEVIQAYRQMDAAGGRLNVSGWYGASTFFLKPGRTPQSAAIMVIDGERVDHHRINGNKAEVQVPCSEVGQIDSEARFTSVVYPPLVDHTGRPPRVPGTPQLHGPEFVIPVYELVLTDTYWEFGPGREGPREVKGHLEWRIEHFEFEPRVTIEAAVRYLTQLRDESSSEIIKRNAEKSIAALRRLH</sequence>
<evidence type="ECO:0000313" key="2">
    <source>
        <dbReference type="EMBL" id="ABJ83268.1"/>
    </source>
</evidence>
<feature type="chain" id="PRO_5004163052" evidence="1">
    <location>
        <begin position="34"/>
        <end position="227"/>
    </location>
</feature>
<dbReference type="InParanoid" id="Q025Q1"/>
<dbReference type="KEGG" id="sus:Acid_2279"/>
<protein>
    <submittedName>
        <fullName evidence="2">Uncharacterized protein</fullName>
    </submittedName>
</protein>
<reference evidence="2" key="1">
    <citation type="submission" date="2006-10" db="EMBL/GenBank/DDBJ databases">
        <title>Complete sequence of Solibacter usitatus Ellin6076.</title>
        <authorList>
            <consortium name="US DOE Joint Genome Institute"/>
            <person name="Copeland A."/>
            <person name="Lucas S."/>
            <person name="Lapidus A."/>
            <person name="Barry K."/>
            <person name="Detter J.C."/>
            <person name="Glavina del Rio T."/>
            <person name="Hammon N."/>
            <person name="Israni S."/>
            <person name="Dalin E."/>
            <person name="Tice H."/>
            <person name="Pitluck S."/>
            <person name="Thompson L.S."/>
            <person name="Brettin T."/>
            <person name="Bruce D."/>
            <person name="Han C."/>
            <person name="Tapia R."/>
            <person name="Gilna P."/>
            <person name="Schmutz J."/>
            <person name="Larimer F."/>
            <person name="Land M."/>
            <person name="Hauser L."/>
            <person name="Kyrpides N."/>
            <person name="Mikhailova N."/>
            <person name="Janssen P.H."/>
            <person name="Kuske C.R."/>
            <person name="Richardson P."/>
        </authorList>
    </citation>
    <scope>NUCLEOTIDE SEQUENCE</scope>
    <source>
        <strain evidence="2">Ellin6076</strain>
    </source>
</reference>
<organism evidence="2">
    <name type="scientific">Solibacter usitatus (strain Ellin6076)</name>
    <dbReference type="NCBI Taxonomy" id="234267"/>
    <lineage>
        <taxon>Bacteria</taxon>
        <taxon>Pseudomonadati</taxon>
        <taxon>Acidobacteriota</taxon>
        <taxon>Terriglobia</taxon>
        <taxon>Bryobacterales</taxon>
        <taxon>Solibacteraceae</taxon>
        <taxon>Candidatus Solibacter</taxon>
    </lineage>
</organism>
<evidence type="ECO:0000256" key="1">
    <source>
        <dbReference type="SAM" id="SignalP"/>
    </source>
</evidence>